<reference evidence="4 5" key="1">
    <citation type="submission" date="2024-11" db="EMBL/GenBank/DDBJ databases">
        <title>Chromosome-level genome assembly of the freshwater bivalve Anodonta woodiana.</title>
        <authorList>
            <person name="Chen X."/>
        </authorList>
    </citation>
    <scope>NUCLEOTIDE SEQUENCE [LARGE SCALE GENOMIC DNA]</scope>
    <source>
        <strain evidence="4">MN2024</strain>
        <tissue evidence="4">Gills</tissue>
    </source>
</reference>
<feature type="compositionally biased region" description="Polar residues" evidence="2">
    <location>
        <begin position="385"/>
        <end position="394"/>
    </location>
</feature>
<feature type="compositionally biased region" description="Basic and acidic residues" evidence="2">
    <location>
        <begin position="368"/>
        <end position="384"/>
    </location>
</feature>
<evidence type="ECO:0000256" key="2">
    <source>
        <dbReference type="SAM" id="MobiDB-lite"/>
    </source>
</evidence>
<evidence type="ECO:0000313" key="5">
    <source>
        <dbReference type="Proteomes" id="UP001634394"/>
    </source>
</evidence>
<feature type="region of interest" description="Disordered" evidence="2">
    <location>
        <begin position="359"/>
        <end position="394"/>
    </location>
</feature>
<feature type="coiled-coil region" evidence="1">
    <location>
        <begin position="55"/>
        <end position="145"/>
    </location>
</feature>
<proteinExistence type="predicted"/>
<dbReference type="AlphaFoldDB" id="A0ABD3WXJ1"/>
<protein>
    <recommendedName>
        <fullName evidence="3">Mitochondria-eating protein C-terminal domain-containing protein</fullName>
    </recommendedName>
</protein>
<dbReference type="EMBL" id="JBJQND010000004">
    <property type="protein sequence ID" value="KAL3878220.1"/>
    <property type="molecule type" value="Genomic_DNA"/>
</dbReference>
<sequence length="501" mass="57563">MACKQSPSSTEKDASNMKELISALRDIQSMDFDKLRANLSQSQPKGGNQCRCMEYKEVKARCDALELELNHYKNENEKLSTDKANIENEFARVKDEVRRKEQACLEHIREISRLQGKVNAIENNLKALEEQMKNYQYPLNRKEEKWQTQNEATMTAEADQNGLAKLGERYRELYDSEWLNAFDLITSSFHHDDRTAIEFLRRILVECYRLVIEMSEKQLTKAEHALTGSSKRADSNCRRLLKEARTLVDIKQADDLLKNFLEAYFVKVIPETYLTEPVIQMFAAKCFQLCWLMSVQDPPAAFAELPAQGDEFDTNMYRYYTITGDKIDIVVLPALLLRENGPLVDKGIAQSYPKTSALPALRGGNSATKEKDVLERTRQSRDQNHGTVITYGSDTTKHGHHVQVDAASLSEPHQYPMMTQMEGGNYGVFPPMPNAPAERCTFQPTHQYLTQGPDWENFQYFCQCIQMYDEASVRNIFGLYFDRYNYFYKYGSGQAAGYAPN</sequence>
<accession>A0ABD3WXJ1</accession>
<dbReference type="Pfam" id="PF16026">
    <property type="entry name" value="MIEAP"/>
    <property type="match status" value="1"/>
</dbReference>
<name>A0ABD3WXJ1_SINWO</name>
<gene>
    <name evidence="4" type="ORF">ACJMK2_030587</name>
</gene>
<comment type="caution">
    <text evidence="4">The sequence shown here is derived from an EMBL/GenBank/DDBJ whole genome shotgun (WGS) entry which is preliminary data.</text>
</comment>
<dbReference type="InterPro" id="IPR031981">
    <property type="entry name" value="MIEAP_C"/>
</dbReference>
<keyword evidence="1" id="KW-0175">Coiled coil</keyword>
<feature type="domain" description="Mitochondria-eating protein C-terminal" evidence="3">
    <location>
        <begin position="164"/>
        <end position="350"/>
    </location>
</feature>
<organism evidence="4 5">
    <name type="scientific">Sinanodonta woodiana</name>
    <name type="common">Chinese pond mussel</name>
    <name type="synonym">Anodonta woodiana</name>
    <dbReference type="NCBI Taxonomy" id="1069815"/>
    <lineage>
        <taxon>Eukaryota</taxon>
        <taxon>Metazoa</taxon>
        <taxon>Spiralia</taxon>
        <taxon>Lophotrochozoa</taxon>
        <taxon>Mollusca</taxon>
        <taxon>Bivalvia</taxon>
        <taxon>Autobranchia</taxon>
        <taxon>Heteroconchia</taxon>
        <taxon>Palaeoheterodonta</taxon>
        <taxon>Unionida</taxon>
        <taxon>Unionoidea</taxon>
        <taxon>Unionidae</taxon>
        <taxon>Unioninae</taxon>
        <taxon>Sinanodonta</taxon>
    </lineage>
</organism>
<evidence type="ECO:0000313" key="4">
    <source>
        <dbReference type="EMBL" id="KAL3878220.1"/>
    </source>
</evidence>
<dbReference type="Proteomes" id="UP001634394">
    <property type="component" value="Unassembled WGS sequence"/>
</dbReference>
<keyword evidence="5" id="KW-1185">Reference proteome</keyword>
<evidence type="ECO:0000256" key="1">
    <source>
        <dbReference type="SAM" id="Coils"/>
    </source>
</evidence>
<evidence type="ECO:0000259" key="3">
    <source>
        <dbReference type="Pfam" id="PF16026"/>
    </source>
</evidence>